<feature type="domain" description="Peptidoglycan binding-like" evidence="1">
    <location>
        <begin position="138"/>
        <end position="188"/>
    </location>
</feature>
<proteinExistence type="predicted"/>
<sequence>MQFVKPCEGYITSLYSSARLDPVTNKGVRPHWGIDYGSATNNKIWAAASGYVRYIGWGHATAGNYIVIRHPNGWETAYLHLQTIAVSTKQYVSQSQYIGMKGSTGNSTGVHLHFEMSKGTWPGGYANHVNPALYIIDSTVKVVQDQLNRLGYQLVVDGLQGDRTTKAVMDYQKSRSLPVNGVADHLTRLKLTKEIAEREKPSPPIVLPIGKEEIMLELNQRQREELANVYQYARELGVFSSDEHEKEMREGKMTVSKAIYLNGLIAGAALADGKRIGG</sequence>
<dbReference type="InterPro" id="IPR002477">
    <property type="entry name" value="Peptidoglycan-bd-like"/>
</dbReference>
<dbReference type="Proteomes" id="UP001282284">
    <property type="component" value="Unassembled WGS sequence"/>
</dbReference>
<dbReference type="InterPro" id="IPR036365">
    <property type="entry name" value="PGBD-like_sf"/>
</dbReference>
<organism evidence="3 4">
    <name type="scientific">Sporosarcina saromensis</name>
    <dbReference type="NCBI Taxonomy" id="359365"/>
    <lineage>
        <taxon>Bacteria</taxon>
        <taxon>Bacillati</taxon>
        <taxon>Bacillota</taxon>
        <taxon>Bacilli</taxon>
        <taxon>Bacillales</taxon>
        <taxon>Caryophanaceae</taxon>
        <taxon>Sporosarcina</taxon>
    </lineage>
</organism>
<dbReference type="PANTHER" id="PTHR21666:SF270">
    <property type="entry name" value="MUREIN HYDROLASE ACTIVATOR ENVC"/>
    <property type="match status" value="1"/>
</dbReference>
<comment type="caution">
    <text evidence="3">The sequence shown here is derived from an EMBL/GenBank/DDBJ whole genome shotgun (WGS) entry which is preliminary data.</text>
</comment>
<evidence type="ECO:0000259" key="2">
    <source>
        <dbReference type="Pfam" id="PF01551"/>
    </source>
</evidence>
<dbReference type="InterPro" id="IPR016047">
    <property type="entry name" value="M23ase_b-sheet_dom"/>
</dbReference>
<reference evidence="3 4" key="1">
    <citation type="submission" date="2023-06" db="EMBL/GenBank/DDBJ databases">
        <title>Sporosarcina sp. nov., isolated from Korean traditional fermented seafood 'Jeotgal'.</title>
        <authorList>
            <person name="Yang A.I."/>
            <person name="Shin N.-R."/>
        </authorList>
    </citation>
    <scope>NUCLEOTIDE SEQUENCE [LARGE SCALE GENOMIC DNA]</scope>
    <source>
        <strain evidence="3 4">KCTC13119</strain>
    </source>
</reference>
<dbReference type="SUPFAM" id="SSF47090">
    <property type="entry name" value="PGBD-like"/>
    <property type="match status" value="1"/>
</dbReference>
<dbReference type="EMBL" id="JAUBDI010000011">
    <property type="protein sequence ID" value="MDW0113966.1"/>
    <property type="molecule type" value="Genomic_DNA"/>
</dbReference>
<keyword evidence="4" id="KW-1185">Reference proteome</keyword>
<dbReference type="CDD" id="cd12797">
    <property type="entry name" value="M23_peptidase"/>
    <property type="match status" value="1"/>
</dbReference>
<accession>A0ABU4GAP8</accession>
<gene>
    <name evidence="3" type="ORF">QT711_12275</name>
</gene>
<protein>
    <submittedName>
        <fullName evidence="3">Peptidoglycan DD-metalloendopeptidase family protein</fullName>
    </submittedName>
</protein>
<evidence type="ECO:0000259" key="1">
    <source>
        <dbReference type="Pfam" id="PF01471"/>
    </source>
</evidence>
<dbReference type="PANTHER" id="PTHR21666">
    <property type="entry name" value="PEPTIDASE-RELATED"/>
    <property type="match status" value="1"/>
</dbReference>
<name>A0ABU4GAP8_9BACL</name>
<feature type="domain" description="M23ase beta-sheet core" evidence="2">
    <location>
        <begin position="30"/>
        <end position="119"/>
    </location>
</feature>
<evidence type="ECO:0000313" key="3">
    <source>
        <dbReference type="EMBL" id="MDW0113966.1"/>
    </source>
</evidence>
<dbReference type="InterPro" id="IPR050570">
    <property type="entry name" value="Cell_wall_metabolism_enzyme"/>
</dbReference>
<dbReference type="Pfam" id="PF01471">
    <property type="entry name" value="PG_binding_1"/>
    <property type="match status" value="1"/>
</dbReference>
<dbReference type="InterPro" id="IPR011055">
    <property type="entry name" value="Dup_hybrid_motif"/>
</dbReference>
<dbReference type="Pfam" id="PF01551">
    <property type="entry name" value="Peptidase_M23"/>
    <property type="match status" value="1"/>
</dbReference>
<dbReference type="SUPFAM" id="SSF51261">
    <property type="entry name" value="Duplicated hybrid motif"/>
    <property type="match status" value="1"/>
</dbReference>
<dbReference type="Gene3D" id="1.10.101.10">
    <property type="entry name" value="PGBD-like superfamily/PGBD"/>
    <property type="match status" value="1"/>
</dbReference>
<dbReference type="InterPro" id="IPR036366">
    <property type="entry name" value="PGBDSf"/>
</dbReference>
<evidence type="ECO:0000313" key="4">
    <source>
        <dbReference type="Proteomes" id="UP001282284"/>
    </source>
</evidence>
<dbReference type="Gene3D" id="2.70.70.10">
    <property type="entry name" value="Glucose Permease (Domain IIA)"/>
    <property type="match status" value="1"/>
</dbReference>